<feature type="domain" description="DUF1559" evidence="1">
    <location>
        <begin position="33"/>
        <end position="109"/>
    </location>
</feature>
<dbReference type="EMBL" id="JACHGW010000001">
    <property type="protein sequence ID" value="MBB6048848.1"/>
    <property type="molecule type" value="Genomic_DNA"/>
</dbReference>
<dbReference type="NCBIfam" id="TIGR02532">
    <property type="entry name" value="IV_pilin_GFxxxE"/>
    <property type="match status" value="1"/>
</dbReference>
<evidence type="ECO:0000313" key="2">
    <source>
        <dbReference type="EMBL" id="MBB6048848.1"/>
    </source>
</evidence>
<comment type="caution">
    <text evidence="2">The sequence shown here is derived from an EMBL/GenBank/DDBJ whole genome shotgun (WGS) entry which is preliminary data.</text>
</comment>
<sequence>MSRTRMAFTLIELLVVIAIIAILAAILFPVFAQAREKARATSCLSSTKQLGLAMMQYLSDYDGTVPPFRTLDPYVSGGLWWGTPTQTGFSTGTHWTVNLNPYMKAHQLYHCPSVGASLLVQNAGKSYASLYAVFWAEYGLNWDYLYRTYDGTRCYTPYYALPHAQAAVPISEAEIGSPAAMVMLADTKLIDNGGGSWSFSNMVGSPAAITAPDACNTFANNGWGQDTGWDGGGNKTSTGQFAPRHTGGGNVAFMDGHSKWLSPGAAAAGTNWRVGISGAQVRITDVNTYLWDRN</sequence>
<gene>
    <name evidence="2" type="ORF">HNQ39_000610</name>
</gene>
<dbReference type="InterPro" id="IPR012902">
    <property type="entry name" value="N_methyl_site"/>
</dbReference>
<dbReference type="InterPro" id="IPR027558">
    <property type="entry name" value="Pre_pil_HX9DG_C"/>
</dbReference>
<dbReference type="RefSeq" id="WP_184192471.1">
    <property type="nucleotide sequence ID" value="NZ_JACHGW010000001.1"/>
</dbReference>
<name>A0A7W9SMT7_ARMRO</name>
<dbReference type="SUPFAM" id="SSF54523">
    <property type="entry name" value="Pili subunits"/>
    <property type="match status" value="1"/>
</dbReference>
<evidence type="ECO:0000313" key="3">
    <source>
        <dbReference type="Proteomes" id="UP000520814"/>
    </source>
</evidence>
<dbReference type="InterPro" id="IPR045584">
    <property type="entry name" value="Pilin-like"/>
</dbReference>
<dbReference type="AlphaFoldDB" id="A0A7W9SMT7"/>
<dbReference type="Gene3D" id="3.30.700.10">
    <property type="entry name" value="Glycoprotein, Type 4 Pilin"/>
    <property type="match status" value="1"/>
</dbReference>
<evidence type="ECO:0000259" key="1">
    <source>
        <dbReference type="Pfam" id="PF07596"/>
    </source>
</evidence>
<reference evidence="2 3" key="1">
    <citation type="submission" date="2020-08" db="EMBL/GenBank/DDBJ databases">
        <title>Genomic Encyclopedia of Type Strains, Phase IV (KMG-IV): sequencing the most valuable type-strain genomes for metagenomic binning, comparative biology and taxonomic classification.</title>
        <authorList>
            <person name="Goeker M."/>
        </authorList>
    </citation>
    <scope>NUCLEOTIDE SEQUENCE [LARGE SCALE GENOMIC DNA]</scope>
    <source>
        <strain evidence="2 3">DSM 23562</strain>
    </source>
</reference>
<dbReference type="Pfam" id="PF07596">
    <property type="entry name" value="SBP_bac_10"/>
    <property type="match status" value="1"/>
</dbReference>
<organism evidence="2 3">
    <name type="scientific">Armatimonas rosea</name>
    <dbReference type="NCBI Taxonomy" id="685828"/>
    <lineage>
        <taxon>Bacteria</taxon>
        <taxon>Bacillati</taxon>
        <taxon>Armatimonadota</taxon>
        <taxon>Armatimonadia</taxon>
        <taxon>Armatimonadales</taxon>
        <taxon>Armatimonadaceae</taxon>
        <taxon>Armatimonas</taxon>
    </lineage>
</organism>
<keyword evidence="3" id="KW-1185">Reference proteome</keyword>
<protein>
    <submittedName>
        <fullName evidence="2">Prepilin-type N-terminal cleavage/methylation domain-containing protein/prepilin-type processing-associated H-X9-DG protein</fullName>
    </submittedName>
</protein>
<dbReference type="InterPro" id="IPR011453">
    <property type="entry name" value="DUF1559"/>
</dbReference>
<dbReference type="Proteomes" id="UP000520814">
    <property type="component" value="Unassembled WGS sequence"/>
</dbReference>
<dbReference type="NCBIfam" id="TIGR04294">
    <property type="entry name" value="pre_pil_HX9DG"/>
    <property type="match status" value="1"/>
</dbReference>
<dbReference type="PANTHER" id="PTHR30093">
    <property type="entry name" value="GENERAL SECRETION PATHWAY PROTEIN G"/>
    <property type="match status" value="1"/>
</dbReference>
<dbReference type="Pfam" id="PF07963">
    <property type="entry name" value="N_methyl"/>
    <property type="match status" value="1"/>
</dbReference>
<accession>A0A7W9SMT7</accession>
<proteinExistence type="predicted"/>